<gene>
    <name evidence="3" type="ORF">ATANTOWER_025750</name>
</gene>
<accession>A0ABU7B2W1</accession>
<evidence type="ECO:0000259" key="2">
    <source>
        <dbReference type="Pfam" id="PF14977"/>
    </source>
</evidence>
<feature type="region of interest" description="Disordered" evidence="1">
    <location>
        <begin position="89"/>
        <end position="111"/>
    </location>
</feature>
<comment type="caution">
    <text evidence="3">The sequence shown here is derived from an EMBL/GenBank/DDBJ whole genome shotgun (WGS) entry which is preliminary data.</text>
</comment>
<feature type="compositionally biased region" description="Basic and acidic residues" evidence="1">
    <location>
        <begin position="90"/>
        <end position="100"/>
    </location>
</feature>
<dbReference type="Proteomes" id="UP001345963">
    <property type="component" value="Unassembled WGS sequence"/>
</dbReference>
<evidence type="ECO:0000256" key="1">
    <source>
        <dbReference type="SAM" id="MobiDB-lite"/>
    </source>
</evidence>
<dbReference type="PANTHER" id="PTHR23093">
    <property type="entry name" value="SIMILAR TO CHROMOSOME 3 OPEN READING FRAME 20"/>
    <property type="match status" value="1"/>
</dbReference>
<dbReference type="InterPro" id="IPR029281">
    <property type="entry name" value="FAM194_C"/>
</dbReference>
<proteinExistence type="predicted"/>
<feature type="region of interest" description="Disordered" evidence="1">
    <location>
        <begin position="12"/>
        <end position="33"/>
    </location>
</feature>
<keyword evidence="4" id="KW-1185">Reference proteome</keyword>
<sequence>MVLKCTVCYQEGETASASPESPKEGDFSSRQFYDNLKSLEEQETCDDKRDPIVNKAADNHSSSPLKAQICASLVTNDLENVCASISSEEQIEKRHQREPEDSSSSMQSSLTKFHGGLRTGCKIYYSVQKEVGDLQMLHDEMNLDSGPVYLKQTEDDKTEEEYDIPCLGLPRLIAHRREPKHTLHISKLPELKSEKNPHLEPCEFCQKLCQPFTLSKVLKNETHFERVFYCEQAKQMRELIQKERENLDMKYSGRMIDVDIHTSISRQEWETTKQHQRGRVRHSQRQRIQRKCESSGWTLSKEIRYELSVPKRNAENTVGTLTSQKETYAEPKIKDATQKFYKSGTCFLIMYSDGTVLMILNRQSYPSGKPAIVISSAEAPHLNYIILEDKDKAPSIKGIFTTKGYSTCYHTNGSIWLTLTSGGGLCFSEAGDLMRRWNWMYFDPHVRNLPFRPVTFALGPYISVRIHSQEYVYVTFAHKENHVRFKVGTELKFISPESHNKSGQSVLERYIQMKKIEIYSLLDQMQTCMSRSSANVHNIKPHYRFIARKEQLSKQAEKEKSPKKIKAHAN</sequence>
<name>A0ABU7B2W1_9TELE</name>
<feature type="domain" description="FAM194 C-terminal" evidence="2">
    <location>
        <begin position="335"/>
        <end position="532"/>
    </location>
</feature>
<organism evidence="3 4">
    <name type="scientific">Ataeniobius toweri</name>
    <dbReference type="NCBI Taxonomy" id="208326"/>
    <lineage>
        <taxon>Eukaryota</taxon>
        <taxon>Metazoa</taxon>
        <taxon>Chordata</taxon>
        <taxon>Craniata</taxon>
        <taxon>Vertebrata</taxon>
        <taxon>Euteleostomi</taxon>
        <taxon>Actinopterygii</taxon>
        <taxon>Neopterygii</taxon>
        <taxon>Teleostei</taxon>
        <taxon>Neoteleostei</taxon>
        <taxon>Acanthomorphata</taxon>
        <taxon>Ovalentaria</taxon>
        <taxon>Atherinomorphae</taxon>
        <taxon>Cyprinodontiformes</taxon>
        <taxon>Goodeidae</taxon>
        <taxon>Ataeniobius</taxon>
    </lineage>
</organism>
<protein>
    <recommendedName>
        <fullName evidence="2">FAM194 C-terminal domain-containing protein</fullName>
    </recommendedName>
</protein>
<feature type="compositionally biased region" description="Basic and acidic residues" evidence="1">
    <location>
        <begin position="551"/>
        <end position="562"/>
    </location>
</feature>
<reference evidence="3 4" key="1">
    <citation type="submission" date="2021-07" db="EMBL/GenBank/DDBJ databases">
        <authorList>
            <person name="Palmer J.M."/>
        </authorList>
    </citation>
    <scope>NUCLEOTIDE SEQUENCE [LARGE SCALE GENOMIC DNA]</scope>
    <source>
        <strain evidence="3 4">AT_MEX2019</strain>
        <tissue evidence="3">Muscle</tissue>
    </source>
</reference>
<dbReference type="EMBL" id="JAHUTI010039938">
    <property type="protein sequence ID" value="MED6244852.1"/>
    <property type="molecule type" value="Genomic_DNA"/>
</dbReference>
<feature type="region of interest" description="Disordered" evidence="1">
    <location>
        <begin position="551"/>
        <end position="570"/>
    </location>
</feature>
<dbReference type="PANTHER" id="PTHR23093:SF18">
    <property type="entry name" value="GLUTAMATE RICH 6"/>
    <property type="match status" value="1"/>
</dbReference>
<evidence type="ECO:0000313" key="4">
    <source>
        <dbReference type="Proteomes" id="UP001345963"/>
    </source>
</evidence>
<dbReference type="Pfam" id="PF14977">
    <property type="entry name" value="FAM194"/>
    <property type="match status" value="1"/>
</dbReference>
<evidence type="ECO:0000313" key="3">
    <source>
        <dbReference type="EMBL" id="MED6244852.1"/>
    </source>
</evidence>